<dbReference type="InterPro" id="IPR007899">
    <property type="entry name" value="CHAD_dom"/>
</dbReference>
<dbReference type="STRING" id="454136.NIES2119_15885"/>
<dbReference type="InterPro" id="IPR038186">
    <property type="entry name" value="CHAD_dom_sf"/>
</dbReference>
<dbReference type="Gene3D" id="1.40.20.10">
    <property type="entry name" value="CHAD domain"/>
    <property type="match status" value="1"/>
</dbReference>
<name>A0A1U7III7_9CYAN</name>
<evidence type="ECO:0000313" key="3">
    <source>
        <dbReference type="Proteomes" id="UP000185860"/>
    </source>
</evidence>
<comment type="caution">
    <text evidence="2">The sequence shown here is derived from an EMBL/GenBank/DDBJ whole genome shotgun (WGS) entry which is preliminary data.</text>
</comment>
<evidence type="ECO:0000259" key="1">
    <source>
        <dbReference type="PROSITE" id="PS51708"/>
    </source>
</evidence>
<proteinExistence type="predicted"/>
<dbReference type="Proteomes" id="UP000185860">
    <property type="component" value="Unassembled WGS sequence"/>
</dbReference>
<accession>A0A1U7III7</accession>
<dbReference type="AlphaFoldDB" id="A0A1U7III7"/>
<protein>
    <submittedName>
        <fullName evidence="2">Metal-binding protein</fullName>
    </submittedName>
</protein>
<dbReference type="SMART" id="SM00880">
    <property type="entry name" value="CHAD"/>
    <property type="match status" value="1"/>
</dbReference>
<feature type="domain" description="CHAD" evidence="1">
    <location>
        <begin position="9"/>
        <end position="312"/>
    </location>
</feature>
<dbReference type="PROSITE" id="PS51708">
    <property type="entry name" value="CHAD"/>
    <property type="match status" value="1"/>
</dbReference>
<evidence type="ECO:0000313" key="2">
    <source>
        <dbReference type="EMBL" id="OKH36897.1"/>
    </source>
</evidence>
<sequence length="332" mass="38389">MTLNNPKQASTLGDWAYIAVEKHFNKTIKHEAEVLKDEDPEALHQMRVGMRRLRTAVTGFAPALDLPLAAQEKQIGRIARILGELRDLDVLKEALENQYLPALPKSEKKVINTALDYLEKKRIDTFKKVKKTLAGKSNYQKLTQAFHDWFKEPKYQVTAQLPILEVLPDLLLPEISNILLHPGWLVGIERDENGIRPKANLDHQAVEEQLHQQGELLHDLRKQAKRVRYQMELFIDFYSETYDAYCKDVKKIQEVLGNIQDSVVLGEFLMEALQTEKAKLPDNLSKELAETRYQAWQEWQVLQEKYLTFSVRQSFHLELLQPTGLPVKVAEN</sequence>
<dbReference type="OrthoDB" id="9777271at2"/>
<organism evidence="2 3">
    <name type="scientific">[Phormidium ambiguum] IAM M-71</name>
    <dbReference type="NCBI Taxonomy" id="454136"/>
    <lineage>
        <taxon>Bacteria</taxon>
        <taxon>Bacillati</taxon>
        <taxon>Cyanobacteriota</taxon>
        <taxon>Cyanophyceae</taxon>
        <taxon>Oscillatoriophycideae</taxon>
        <taxon>Aerosakkonematales</taxon>
        <taxon>Aerosakkonemataceae</taxon>
        <taxon>Floridanema</taxon>
    </lineage>
</organism>
<dbReference type="Pfam" id="PF05235">
    <property type="entry name" value="CHAD"/>
    <property type="match status" value="1"/>
</dbReference>
<dbReference type="EMBL" id="MRCE01000014">
    <property type="protein sequence ID" value="OKH36897.1"/>
    <property type="molecule type" value="Genomic_DNA"/>
</dbReference>
<dbReference type="PANTHER" id="PTHR39339">
    <property type="entry name" value="SLR1444 PROTEIN"/>
    <property type="match status" value="1"/>
</dbReference>
<dbReference type="PANTHER" id="PTHR39339:SF1">
    <property type="entry name" value="CHAD DOMAIN-CONTAINING PROTEIN"/>
    <property type="match status" value="1"/>
</dbReference>
<reference evidence="2 3" key="1">
    <citation type="submission" date="2016-11" db="EMBL/GenBank/DDBJ databases">
        <title>Draft Genome Sequences of Nine Cyanobacterial Strains from Diverse Habitats.</title>
        <authorList>
            <person name="Zhu T."/>
            <person name="Hou S."/>
            <person name="Lu X."/>
            <person name="Hess W.R."/>
        </authorList>
    </citation>
    <scope>NUCLEOTIDE SEQUENCE [LARGE SCALE GENOMIC DNA]</scope>
    <source>
        <strain evidence="2 3">IAM M-71</strain>
    </source>
</reference>
<gene>
    <name evidence="2" type="ORF">NIES2119_15885</name>
</gene>